<accession>A0A917VCY4</accession>
<keyword evidence="2" id="KW-1185">Reference proteome</keyword>
<reference evidence="1" key="2">
    <citation type="submission" date="2020-09" db="EMBL/GenBank/DDBJ databases">
        <authorList>
            <person name="Sun Q."/>
            <person name="Ohkuma M."/>
        </authorList>
    </citation>
    <scope>NUCLEOTIDE SEQUENCE</scope>
    <source>
        <strain evidence="1">JCM 3035</strain>
    </source>
</reference>
<dbReference type="RefSeq" id="WP_189321998.1">
    <property type="nucleotide sequence ID" value="NZ_BMPQ01000005.1"/>
</dbReference>
<gene>
    <name evidence="1" type="ORF">GCM10010094_25800</name>
</gene>
<sequence>MSWKWEYAFGAEEAARTAPPSFLAGVEEKANELVRAAEALHVHGRAHTGIDPKGGDIIVPGGMFTYQVVVRSERVYVVQITYLGF</sequence>
<evidence type="ECO:0000313" key="1">
    <source>
        <dbReference type="EMBL" id="GGK63808.1"/>
    </source>
</evidence>
<name>A0A917VCY4_9ACTN</name>
<reference evidence="1" key="1">
    <citation type="journal article" date="2014" name="Int. J. Syst. Evol. Microbiol.">
        <title>Complete genome sequence of Corynebacterium casei LMG S-19264T (=DSM 44701T), isolated from a smear-ripened cheese.</title>
        <authorList>
            <consortium name="US DOE Joint Genome Institute (JGI-PGF)"/>
            <person name="Walter F."/>
            <person name="Albersmeier A."/>
            <person name="Kalinowski J."/>
            <person name="Ruckert C."/>
        </authorList>
    </citation>
    <scope>NUCLEOTIDE SEQUENCE</scope>
    <source>
        <strain evidence="1">JCM 3035</strain>
    </source>
</reference>
<dbReference type="Proteomes" id="UP000637788">
    <property type="component" value="Unassembled WGS sequence"/>
</dbReference>
<evidence type="ECO:0000313" key="2">
    <source>
        <dbReference type="Proteomes" id="UP000637788"/>
    </source>
</evidence>
<proteinExistence type="predicted"/>
<organism evidence="1 2">
    <name type="scientific">Streptomyces flaveus</name>
    <dbReference type="NCBI Taxonomy" id="66370"/>
    <lineage>
        <taxon>Bacteria</taxon>
        <taxon>Bacillati</taxon>
        <taxon>Actinomycetota</taxon>
        <taxon>Actinomycetes</taxon>
        <taxon>Kitasatosporales</taxon>
        <taxon>Streptomycetaceae</taxon>
        <taxon>Streptomyces</taxon>
        <taxon>Streptomyces aurantiacus group</taxon>
    </lineage>
</organism>
<dbReference type="EMBL" id="BMPQ01000005">
    <property type="protein sequence ID" value="GGK63808.1"/>
    <property type="molecule type" value="Genomic_DNA"/>
</dbReference>
<protein>
    <submittedName>
        <fullName evidence="1">Uncharacterized protein</fullName>
    </submittedName>
</protein>
<comment type="caution">
    <text evidence="1">The sequence shown here is derived from an EMBL/GenBank/DDBJ whole genome shotgun (WGS) entry which is preliminary data.</text>
</comment>
<dbReference type="AlphaFoldDB" id="A0A917VCY4"/>